<dbReference type="RefSeq" id="WP_244821314.1">
    <property type="nucleotide sequence ID" value="NZ_CP112998.1"/>
</dbReference>
<dbReference type="Pfam" id="PF01541">
    <property type="entry name" value="GIY-YIG"/>
    <property type="match status" value="1"/>
</dbReference>
<dbReference type="InterPro" id="IPR050190">
    <property type="entry name" value="UPF0213_domain"/>
</dbReference>
<comment type="similarity">
    <text evidence="1">Belongs to the UPF0213 family.</text>
</comment>
<dbReference type="InterPro" id="IPR035901">
    <property type="entry name" value="GIY-YIG_endonuc_sf"/>
</dbReference>
<dbReference type="KEGG" id="dpf:ON006_27080"/>
<dbReference type="Proteomes" id="UP001164653">
    <property type="component" value="Chromosome"/>
</dbReference>
<evidence type="ECO:0000313" key="3">
    <source>
        <dbReference type="EMBL" id="WAC11383.1"/>
    </source>
</evidence>
<feature type="domain" description="GIY-YIG" evidence="2">
    <location>
        <begin position="2"/>
        <end position="78"/>
    </location>
</feature>
<sequence>MRIYYVYILKCSDDSYYTGVTNNLERRFTEHTSGIHPTAYTHSRRPLQLIFYRSFKYINDAIAFEKQVKKWSRKKKEAIANECWDELSTLAECQNETHSKNKKAEEK</sequence>
<keyword evidence="4" id="KW-1185">Reference proteome</keyword>
<proteinExistence type="inferred from homology"/>
<name>A0A9E8N9S0_9BACT</name>
<reference evidence="3" key="1">
    <citation type="submission" date="2022-11" db="EMBL/GenBank/DDBJ databases">
        <title>Dyadobacter pollutisoli sp. nov., isolated from plastic dumped soil.</title>
        <authorList>
            <person name="Kim J.M."/>
            <person name="Kim K.R."/>
            <person name="Lee J.K."/>
            <person name="Hao L."/>
            <person name="Jeon C.O."/>
        </authorList>
    </citation>
    <scope>NUCLEOTIDE SEQUENCE</scope>
    <source>
        <strain evidence="3">U1</strain>
    </source>
</reference>
<accession>A0A9E8N9S0</accession>
<dbReference type="InterPro" id="IPR000305">
    <property type="entry name" value="GIY-YIG_endonuc"/>
</dbReference>
<dbReference type="EMBL" id="CP112998">
    <property type="protein sequence ID" value="WAC11383.1"/>
    <property type="molecule type" value="Genomic_DNA"/>
</dbReference>
<evidence type="ECO:0000259" key="2">
    <source>
        <dbReference type="PROSITE" id="PS50164"/>
    </source>
</evidence>
<dbReference type="PANTHER" id="PTHR34477">
    <property type="entry name" value="UPF0213 PROTEIN YHBQ"/>
    <property type="match status" value="1"/>
</dbReference>
<evidence type="ECO:0000256" key="1">
    <source>
        <dbReference type="ARBA" id="ARBA00007435"/>
    </source>
</evidence>
<organism evidence="3 4">
    <name type="scientific">Dyadobacter pollutisoli</name>
    <dbReference type="NCBI Taxonomy" id="2910158"/>
    <lineage>
        <taxon>Bacteria</taxon>
        <taxon>Pseudomonadati</taxon>
        <taxon>Bacteroidota</taxon>
        <taxon>Cytophagia</taxon>
        <taxon>Cytophagales</taxon>
        <taxon>Spirosomataceae</taxon>
        <taxon>Dyadobacter</taxon>
    </lineage>
</organism>
<gene>
    <name evidence="3" type="ORF">ON006_27080</name>
</gene>
<dbReference type="Gene3D" id="3.40.1440.10">
    <property type="entry name" value="GIY-YIG endonuclease"/>
    <property type="match status" value="1"/>
</dbReference>
<protein>
    <submittedName>
        <fullName evidence="3">GIY-YIG nuclease family protein</fullName>
    </submittedName>
</protein>
<dbReference type="PROSITE" id="PS50164">
    <property type="entry name" value="GIY_YIG"/>
    <property type="match status" value="1"/>
</dbReference>
<dbReference type="SUPFAM" id="SSF82771">
    <property type="entry name" value="GIY-YIG endonuclease"/>
    <property type="match status" value="1"/>
</dbReference>
<evidence type="ECO:0000313" key="4">
    <source>
        <dbReference type="Proteomes" id="UP001164653"/>
    </source>
</evidence>
<dbReference type="CDD" id="cd10456">
    <property type="entry name" value="GIY-YIG_UPF0213"/>
    <property type="match status" value="1"/>
</dbReference>
<dbReference type="AlphaFoldDB" id="A0A9E8N9S0"/>
<dbReference type="PANTHER" id="PTHR34477:SF1">
    <property type="entry name" value="UPF0213 PROTEIN YHBQ"/>
    <property type="match status" value="1"/>
</dbReference>